<reference evidence="2 3" key="1">
    <citation type="submission" date="2019-10" db="EMBL/GenBank/DDBJ databases">
        <authorList>
            <person name="Palmer J.M."/>
        </authorList>
    </citation>
    <scope>NUCLEOTIDE SEQUENCE [LARGE SCALE GENOMIC DNA]</scope>
    <source>
        <strain evidence="2 3">TWF718</strain>
    </source>
</reference>
<feature type="region of interest" description="Disordered" evidence="1">
    <location>
        <begin position="337"/>
        <end position="376"/>
    </location>
</feature>
<keyword evidence="3" id="KW-1185">Reference proteome</keyword>
<evidence type="ECO:0000256" key="1">
    <source>
        <dbReference type="SAM" id="MobiDB-lite"/>
    </source>
</evidence>
<feature type="region of interest" description="Disordered" evidence="1">
    <location>
        <begin position="431"/>
        <end position="463"/>
    </location>
</feature>
<feature type="compositionally biased region" description="Pro residues" evidence="1">
    <location>
        <begin position="432"/>
        <end position="441"/>
    </location>
</feature>
<evidence type="ECO:0000313" key="3">
    <source>
        <dbReference type="Proteomes" id="UP001313282"/>
    </source>
</evidence>
<organism evidence="2 3">
    <name type="scientific">Orbilia javanica</name>
    <dbReference type="NCBI Taxonomy" id="47235"/>
    <lineage>
        <taxon>Eukaryota</taxon>
        <taxon>Fungi</taxon>
        <taxon>Dikarya</taxon>
        <taxon>Ascomycota</taxon>
        <taxon>Pezizomycotina</taxon>
        <taxon>Orbiliomycetes</taxon>
        <taxon>Orbiliales</taxon>
        <taxon>Orbiliaceae</taxon>
        <taxon>Orbilia</taxon>
    </lineage>
</organism>
<proteinExistence type="predicted"/>
<dbReference type="EMBL" id="JAVHNR010000004">
    <property type="protein sequence ID" value="KAK6344815.1"/>
    <property type="molecule type" value="Genomic_DNA"/>
</dbReference>
<sequence>MPVSSQSSRNPRGFKPRSNYSGGLQAAFTLALLATLCLTGSSHFIQNGMSTEGELKTIKPNYANYTSSGGPGIRTYNISTYASTTITKSLSTFVTTSTIAPTASSSTSLPNDLQTLNKTATEVNMPRAGVPPGPNFFYLARRQISCRTPEWVMENRVMPAILDPFWLTPNYPFKRNELGYWKHVIGYFRGLYNEELASRGELGDRFRPWAIDAIRLEQQFCHECDCPHKKELKTNPNSVNCVDKRTPLVCFFLYACECIQTLGNHNLSFRNGLHKEATYEDFLRAFSQIPPEIRDAPFNRDFRWPLPPGMERYSGQEFTFENVDRLMANIAPPNEPAYYLEGPGPELPGPQPQLGSANRSPVADPGELPPDHPDYDPFPADMDEYARQEARRHPIRPAEIEERVFGEDAAVFSPDVETFGELNDYRELMEPPFTPTGPPTRNPWDRPWGGGSGGGSGGFFNKRGAQPEAIDIAATRHIDEGGISGGSGDAKMAGIIEI</sequence>
<accession>A0AAN8RHP8</accession>
<dbReference type="Proteomes" id="UP001313282">
    <property type="component" value="Unassembled WGS sequence"/>
</dbReference>
<gene>
    <name evidence="2" type="ORF">TWF718_006769</name>
</gene>
<feature type="compositionally biased region" description="Gly residues" evidence="1">
    <location>
        <begin position="448"/>
        <end position="458"/>
    </location>
</feature>
<evidence type="ECO:0000313" key="2">
    <source>
        <dbReference type="EMBL" id="KAK6344815.1"/>
    </source>
</evidence>
<protein>
    <submittedName>
        <fullName evidence="2">Uncharacterized protein</fullName>
    </submittedName>
</protein>
<name>A0AAN8RHP8_9PEZI</name>
<dbReference type="AlphaFoldDB" id="A0AAN8RHP8"/>
<comment type="caution">
    <text evidence="2">The sequence shown here is derived from an EMBL/GenBank/DDBJ whole genome shotgun (WGS) entry which is preliminary data.</text>
</comment>